<dbReference type="OrthoDB" id="1260332at2"/>
<evidence type="ECO:0008006" key="4">
    <source>
        <dbReference type="Google" id="ProtNLM"/>
    </source>
</evidence>
<proteinExistence type="predicted"/>
<feature type="transmembrane region" description="Helical" evidence="1">
    <location>
        <begin position="12"/>
        <end position="34"/>
    </location>
</feature>
<protein>
    <recommendedName>
        <fullName evidence="4">Type II secretion system protein GspG C-terminal domain-containing protein</fullName>
    </recommendedName>
</protein>
<keyword evidence="1" id="KW-1133">Transmembrane helix</keyword>
<comment type="caution">
    <text evidence="2">The sequence shown here is derived from an EMBL/GenBank/DDBJ whole genome shotgun (WGS) entry which is preliminary data.</text>
</comment>
<reference evidence="2 3" key="1">
    <citation type="submission" date="2019-07" db="EMBL/GenBank/DDBJ databases">
        <title>Whole genome shotgun sequence of Brevifollis gellanilyticus NBRC 108608.</title>
        <authorList>
            <person name="Hosoyama A."/>
            <person name="Uohara A."/>
            <person name="Ohji S."/>
            <person name="Ichikawa N."/>
        </authorList>
    </citation>
    <scope>NUCLEOTIDE SEQUENCE [LARGE SCALE GENOMIC DNA]</scope>
    <source>
        <strain evidence="2 3">NBRC 108608</strain>
    </source>
</reference>
<evidence type="ECO:0000313" key="3">
    <source>
        <dbReference type="Proteomes" id="UP000321577"/>
    </source>
</evidence>
<accession>A0A512MD36</accession>
<dbReference type="EMBL" id="BKAG01000033">
    <property type="protein sequence ID" value="GEP44645.1"/>
    <property type="molecule type" value="Genomic_DNA"/>
</dbReference>
<keyword evidence="3" id="KW-1185">Reference proteome</keyword>
<evidence type="ECO:0000256" key="1">
    <source>
        <dbReference type="SAM" id="Phobius"/>
    </source>
</evidence>
<dbReference type="AlphaFoldDB" id="A0A512MD36"/>
<dbReference type="RefSeq" id="WP_146852792.1">
    <property type="nucleotide sequence ID" value="NZ_BKAG01000033.1"/>
</dbReference>
<keyword evidence="1" id="KW-0812">Transmembrane</keyword>
<sequence length="118" mass="13183">MIRVPIQKEKTGNAILLIPVAALAGMVGLALFWMGGADRRNADQIVSKIEGYRLHEGHLPNPEDQQLMKALGFKPAAGWIPDYEPLDSSSYRITLLGGLDGPFWIYESKPRAWRYGYP</sequence>
<keyword evidence="1" id="KW-0472">Membrane</keyword>
<dbReference type="Proteomes" id="UP000321577">
    <property type="component" value="Unassembled WGS sequence"/>
</dbReference>
<gene>
    <name evidence="2" type="ORF">BGE01nite_39360</name>
</gene>
<organism evidence="2 3">
    <name type="scientific">Brevifollis gellanilyticus</name>
    <dbReference type="NCBI Taxonomy" id="748831"/>
    <lineage>
        <taxon>Bacteria</taxon>
        <taxon>Pseudomonadati</taxon>
        <taxon>Verrucomicrobiota</taxon>
        <taxon>Verrucomicrobiia</taxon>
        <taxon>Verrucomicrobiales</taxon>
        <taxon>Verrucomicrobiaceae</taxon>
    </lineage>
</organism>
<evidence type="ECO:0000313" key="2">
    <source>
        <dbReference type="EMBL" id="GEP44645.1"/>
    </source>
</evidence>
<name>A0A512MD36_9BACT</name>